<evidence type="ECO:0000313" key="6">
    <source>
        <dbReference type="Proteomes" id="UP000702425"/>
    </source>
</evidence>
<keyword evidence="1 3" id="KW-0547">Nucleotide-binding</keyword>
<evidence type="ECO:0000256" key="4">
    <source>
        <dbReference type="NCBIfam" id="TIGR00152"/>
    </source>
</evidence>
<dbReference type="Proteomes" id="UP000702425">
    <property type="component" value="Unassembled WGS sequence"/>
</dbReference>
<keyword evidence="3" id="KW-0963">Cytoplasm</keyword>
<dbReference type="PANTHER" id="PTHR10695:SF46">
    <property type="entry name" value="BIFUNCTIONAL COENZYME A SYNTHASE-RELATED"/>
    <property type="match status" value="1"/>
</dbReference>
<evidence type="ECO:0000256" key="1">
    <source>
        <dbReference type="ARBA" id="ARBA00022741"/>
    </source>
</evidence>
<dbReference type="EMBL" id="SRRZ01000157">
    <property type="protein sequence ID" value="NQE37861.1"/>
    <property type="molecule type" value="Genomic_DNA"/>
</dbReference>
<comment type="catalytic activity">
    <reaction evidence="3">
        <text>3'-dephospho-CoA + ATP = ADP + CoA + H(+)</text>
        <dbReference type="Rhea" id="RHEA:18245"/>
        <dbReference type="ChEBI" id="CHEBI:15378"/>
        <dbReference type="ChEBI" id="CHEBI:30616"/>
        <dbReference type="ChEBI" id="CHEBI:57287"/>
        <dbReference type="ChEBI" id="CHEBI:57328"/>
        <dbReference type="ChEBI" id="CHEBI:456216"/>
        <dbReference type="EC" id="2.7.1.24"/>
    </reaction>
</comment>
<proteinExistence type="inferred from homology"/>
<dbReference type="SUPFAM" id="SSF52540">
    <property type="entry name" value="P-loop containing nucleoside triphosphate hydrolases"/>
    <property type="match status" value="1"/>
</dbReference>
<dbReference type="PROSITE" id="PS51219">
    <property type="entry name" value="DPCK"/>
    <property type="match status" value="1"/>
</dbReference>
<dbReference type="HAMAP" id="MF_00376">
    <property type="entry name" value="Dephospho_CoA_kinase"/>
    <property type="match status" value="1"/>
</dbReference>
<name>A0ABX2D5T2_9CYAN</name>
<keyword evidence="3 5" id="KW-0808">Transferase</keyword>
<dbReference type="InterPro" id="IPR027417">
    <property type="entry name" value="P-loop_NTPase"/>
</dbReference>
<keyword evidence="3 5" id="KW-0418">Kinase</keyword>
<gene>
    <name evidence="3 5" type="primary">coaE</name>
    <name evidence="5" type="ORF">E5S67_05642</name>
</gene>
<dbReference type="Gene3D" id="3.40.50.300">
    <property type="entry name" value="P-loop containing nucleotide triphosphate hydrolases"/>
    <property type="match status" value="1"/>
</dbReference>
<evidence type="ECO:0000256" key="2">
    <source>
        <dbReference type="ARBA" id="ARBA00022840"/>
    </source>
</evidence>
<keyword evidence="2 3" id="KW-0067">ATP-binding</keyword>
<protein>
    <recommendedName>
        <fullName evidence="3 4">Dephospho-CoA kinase</fullName>
        <ecNumber evidence="3 4">2.7.1.24</ecNumber>
    </recommendedName>
    <alternativeName>
        <fullName evidence="3">Dephosphocoenzyme A kinase</fullName>
    </alternativeName>
</protein>
<dbReference type="CDD" id="cd02022">
    <property type="entry name" value="DPCK"/>
    <property type="match status" value="1"/>
</dbReference>
<comment type="similarity">
    <text evidence="3">Belongs to the CoaE family.</text>
</comment>
<reference evidence="5 6" key="1">
    <citation type="journal article" date="2020" name="Sci. Rep.">
        <title>A novel cyanobacterial geosmin producer, revising GeoA distribution and dispersion patterns in Bacteria.</title>
        <authorList>
            <person name="Churro C."/>
            <person name="Semedo-Aguiar A.P."/>
            <person name="Silva A.D."/>
            <person name="Pereira-Leal J.B."/>
            <person name="Leite R.B."/>
        </authorList>
    </citation>
    <scope>NUCLEOTIDE SEQUENCE [LARGE SCALE GENOMIC DNA]</scope>
    <source>
        <strain evidence="5 6">IPMA8</strain>
    </source>
</reference>
<dbReference type="InterPro" id="IPR001977">
    <property type="entry name" value="Depp_CoAkinase"/>
</dbReference>
<feature type="binding site" evidence="3">
    <location>
        <begin position="16"/>
        <end position="21"/>
    </location>
    <ligand>
        <name>ATP</name>
        <dbReference type="ChEBI" id="CHEBI:30616"/>
    </ligand>
</feature>
<evidence type="ECO:0000313" key="5">
    <source>
        <dbReference type="EMBL" id="NQE37861.1"/>
    </source>
</evidence>
<comment type="caution">
    <text evidence="5">The sequence shown here is derived from an EMBL/GenBank/DDBJ whole genome shotgun (WGS) entry which is preliminary data.</text>
</comment>
<dbReference type="GO" id="GO:0004140">
    <property type="term" value="F:dephospho-CoA kinase activity"/>
    <property type="evidence" value="ECO:0007669"/>
    <property type="project" value="UniProtKB-EC"/>
</dbReference>
<sequence>MSDGIVRLIGLTGGIATGKTAISNYLRDAWGFPILDADIYAREAVNPGSPILDSIVERYGALILLPDGNLNRPELGNIIFCNAAEREWLEQQIHPYVRRRFVEETQSCFAALTPVSQGTHHLSTKTQETGFVHRDQKLERSIVEKNSGFCAPTDTLTLVLVVPLLFEANMTDLCTEIWVVYCSPGVQLERLMQRDGLSYDRANARINAQLPLAQKCQQADVILDNSSTLDSVFLQVDAQVSRCEI</sequence>
<keyword evidence="3" id="KW-0173">Coenzyme A biosynthesis</keyword>
<organism evidence="5 6">
    <name type="scientific">Microcoleus asticus IPMA8</name>
    <dbReference type="NCBI Taxonomy" id="2563858"/>
    <lineage>
        <taxon>Bacteria</taxon>
        <taxon>Bacillati</taxon>
        <taxon>Cyanobacteriota</taxon>
        <taxon>Cyanophyceae</taxon>
        <taxon>Oscillatoriophycideae</taxon>
        <taxon>Oscillatoriales</taxon>
        <taxon>Microcoleaceae</taxon>
        <taxon>Microcoleus</taxon>
        <taxon>Microcoleus asticus</taxon>
    </lineage>
</organism>
<comment type="function">
    <text evidence="3">Catalyzes the phosphorylation of the 3'-hydroxyl group of dephosphocoenzyme A to form coenzyme A.</text>
</comment>
<comment type="pathway">
    <text evidence="3">Cofactor biosynthesis; coenzyme A biosynthesis; CoA from (R)-pantothenate: step 5/5.</text>
</comment>
<accession>A0ABX2D5T2</accession>
<evidence type="ECO:0000256" key="3">
    <source>
        <dbReference type="HAMAP-Rule" id="MF_00376"/>
    </source>
</evidence>
<comment type="subcellular location">
    <subcellularLocation>
        <location evidence="3">Cytoplasm</location>
    </subcellularLocation>
</comment>
<dbReference type="NCBIfam" id="TIGR00152">
    <property type="entry name" value="dephospho-CoA kinase"/>
    <property type="match status" value="2"/>
</dbReference>
<dbReference type="RefSeq" id="WP_172192226.1">
    <property type="nucleotide sequence ID" value="NZ_CAWPPK010000065.1"/>
</dbReference>
<dbReference type="EC" id="2.7.1.24" evidence="3 4"/>
<dbReference type="PANTHER" id="PTHR10695">
    <property type="entry name" value="DEPHOSPHO-COA KINASE-RELATED"/>
    <property type="match status" value="1"/>
</dbReference>
<keyword evidence="6" id="KW-1185">Reference proteome</keyword>
<dbReference type="Pfam" id="PF01121">
    <property type="entry name" value="CoaE"/>
    <property type="match status" value="2"/>
</dbReference>